<sequence>MSNSQPKSKESIQTLEDKVDNPNASSLPDLEEADFELSEDDAPFQENEAREADESFQDNNDEDDVVTSDDLPPDGAGPADNTSSDGITNPATSPTMEESLANLNVLLKGTLEMVITQNLQTGMTLHEILKVLLHQMPDTVLDTRAKIRVKLGEDN</sequence>
<dbReference type="VEuPathDB" id="FungiDB:FOC1_g10006594"/>
<name>N4UAK0_FUSC1</name>
<organism evidence="2 3">
    <name type="scientific">Fusarium oxysporum f. sp. cubense (strain race 1)</name>
    <name type="common">Panama disease fungus</name>
    <dbReference type="NCBI Taxonomy" id="1229664"/>
    <lineage>
        <taxon>Eukaryota</taxon>
        <taxon>Fungi</taxon>
        <taxon>Dikarya</taxon>
        <taxon>Ascomycota</taxon>
        <taxon>Pezizomycotina</taxon>
        <taxon>Sordariomycetes</taxon>
        <taxon>Hypocreomycetidae</taxon>
        <taxon>Hypocreales</taxon>
        <taxon>Nectriaceae</taxon>
        <taxon>Fusarium</taxon>
        <taxon>Fusarium oxysporum species complex</taxon>
    </lineage>
</organism>
<accession>N4UAK0</accession>
<evidence type="ECO:0000256" key="1">
    <source>
        <dbReference type="SAM" id="MobiDB-lite"/>
    </source>
</evidence>
<feature type="compositionally biased region" description="Low complexity" evidence="1">
    <location>
        <begin position="69"/>
        <end position="80"/>
    </location>
</feature>
<reference evidence="3" key="1">
    <citation type="submission" date="2012-09" db="EMBL/GenBank/DDBJ databases">
        <title>Genome sequencing and comparative transcriptomics of race 1 and race 4 of banana pathogen: Fusarium oxysporum f. sp. cubense.</title>
        <authorList>
            <person name="Fang X."/>
            <person name="Huang J."/>
        </authorList>
    </citation>
    <scope>NUCLEOTIDE SEQUENCE [LARGE SCALE GENOMIC DNA]</scope>
    <source>
        <strain evidence="3">race 1</strain>
    </source>
</reference>
<dbReference type="Proteomes" id="UP000016928">
    <property type="component" value="Unassembled WGS sequence"/>
</dbReference>
<gene>
    <name evidence="2" type="ORF">FOC1_g10006594</name>
</gene>
<feature type="region of interest" description="Disordered" evidence="1">
    <location>
        <begin position="1"/>
        <end position="96"/>
    </location>
</feature>
<feature type="compositionally biased region" description="Polar residues" evidence="1">
    <location>
        <begin position="81"/>
        <end position="96"/>
    </location>
</feature>
<dbReference type="HOGENOM" id="CLU_1695502_0_0_1"/>
<feature type="compositionally biased region" description="Basic and acidic residues" evidence="1">
    <location>
        <begin position="7"/>
        <end position="20"/>
    </location>
</feature>
<protein>
    <submittedName>
        <fullName evidence="2">Uncharacterized protein</fullName>
    </submittedName>
</protein>
<evidence type="ECO:0000313" key="3">
    <source>
        <dbReference type="Proteomes" id="UP000016928"/>
    </source>
</evidence>
<feature type="compositionally biased region" description="Acidic residues" evidence="1">
    <location>
        <begin position="29"/>
        <end position="43"/>
    </location>
</feature>
<dbReference type="OrthoDB" id="5072820at2759"/>
<reference evidence="3" key="2">
    <citation type="journal article" date="2014" name="PLoS ONE">
        <title>Genome and Transcriptome Analysis of the Fungal Pathogen Fusarium oxysporum f. sp. cubense Causing Banana Vascular Wilt Disease.</title>
        <authorList>
            <person name="Guo L."/>
            <person name="Han L."/>
            <person name="Yang L."/>
            <person name="Zeng H."/>
            <person name="Fan D."/>
            <person name="Zhu Y."/>
            <person name="Feng Y."/>
            <person name="Wang G."/>
            <person name="Peng C."/>
            <person name="Jiang X."/>
            <person name="Zhou D."/>
            <person name="Ni P."/>
            <person name="Liang C."/>
            <person name="Liu L."/>
            <person name="Wang J."/>
            <person name="Mao C."/>
            <person name="Fang X."/>
            <person name="Peng M."/>
            <person name="Huang J."/>
        </authorList>
    </citation>
    <scope>NUCLEOTIDE SEQUENCE [LARGE SCALE GENOMIC DNA]</scope>
    <source>
        <strain evidence="3">race 1</strain>
    </source>
</reference>
<evidence type="ECO:0000313" key="2">
    <source>
        <dbReference type="EMBL" id="ENH72219.1"/>
    </source>
</evidence>
<dbReference type="EMBL" id="KB730104">
    <property type="protein sequence ID" value="ENH72219.1"/>
    <property type="molecule type" value="Genomic_DNA"/>
</dbReference>
<dbReference type="AlphaFoldDB" id="N4UAK0"/>
<proteinExistence type="predicted"/>
<feature type="compositionally biased region" description="Acidic residues" evidence="1">
    <location>
        <begin position="54"/>
        <end position="67"/>
    </location>
</feature>